<evidence type="ECO:0000259" key="1">
    <source>
        <dbReference type="PROSITE" id="PS50908"/>
    </source>
</evidence>
<dbReference type="RefSeq" id="XP_009840458.1">
    <property type="nucleotide sequence ID" value="XM_009842156.1"/>
</dbReference>
<dbReference type="Gene3D" id="3.10.110.10">
    <property type="entry name" value="Ubiquitin Conjugating Enzyme"/>
    <property type="match status" value="1"/>
</dbReference>
<proteinExistence type="predicted"/>
<reference evidence="2" key="1">
    <citation type="submission" date="2013-12" db="EMBL/GenBank/DDBJ databases">
        <title>The Genome Sequence of Aphanomyces astaci APO3.</title>
        <authorList>
            <consortium name="The Broad Institute Genomics Platform"/>
            <person name="Russ C."/>
            <person name="Tyler B."/>
            <person name="van West P."/>
            <person name="Dieguez-Uribeondo J."/>
            <person name="Young S.K."/>
            <person name="Zeng Q."/>
            <person name="Gargeya S."/>
            <person name="Fitzgerald M."/>
            <person name="Abouelleil A."/>
            <person name="Alvarado L."/>
            <person name="Chapman S.B."/>
            <person name="Gainer-Dewar J."/>
            <person name="Goldberg J."/>
            <person name="Griggs A."/>
            <person name="Gujja S."/>
            <person name="Hansen M."/>
            <person name="Howarth C."/>
            <person name="Imamovic A."/>
            <person name="Ireland A."/>
            <person name="Larimer J."/>
            <person name="McCowan C."/>
            <person name="Murphy C."/>
            <person name="Pearson M."/>
            <person name="Poon T.W."/>
            <person name="Priest M."/>
            <person name="Roberts A."/>
            <person name="Saif S."/>
            <person name="Shea T."/>
            <person name="Sykes S."/>
            <person name="Wortman J."/>
            <person name="Nusbaum C."/>
            <person name="Birren B."/>
        </authorList>
    </citation>
    <scope>NUCLEOTIDE SEQUENCE [LARGE SCALE GENOMIC DNA]</scope>
    <source>
        <strain evidence="2">APO3</strain>
    </source>
</reference>
<name>W4FRA3_APHAT</name>
<evidence type="ECO:0000313" key="2">
    <source>
        <dbReference type="EMBL" id="ETV70015.1"/>
    </source>
</evidence>
<dbReference type="OrthoDB" id="432412at2759"/>
<dbReference type="InterPro" id="IPR017359">
    <property type="entry name" value="Phi-like"/>
</dbReference>
<sequence>MADEAMPLYAMAVVHIQQQVDELECLASMFPSDDEMHVDPYVKVLFESAAMSATEASATIDLPLIHVTLYLTTCPVDNHIAELKLSFPKDYPTEPLDVELVCPTLPRAIRTSIADALEEIATSCAGDVSTLQIYQEAVARIEQASHSFGDAALDLPTICRPPPRPAINTSEIGRRAIYFHHIIAPGKRQVVKDWAKELHLGGFSKIGWPGVIVVEGVEAFVSEYVKRLQHLRWKQMVVRGEQVDMERKLPSGLVELTDMSDLATRCAAAGLTALFLTSMKIYR</sequence>
<dbReference type="InterPro" id="IPR010541">
    <property type="entry name" value="Prp3_C"/>
</dbReference>
<dbReference type="InterPro" id="IPR059181">
    <property type="entry name" value="RWDD2A-B_C"/>
</dbReference>
<dbReference type="EMBL" id="KI913170">
    <property type="protein sequence ID" value="ETV70015.1"/>
    <property type="molecule type" value="Genomic_DNA"/>
</dbReference>
<dbReference type="InterPro" id="IPR006575">
    <property type="entry name" value="RWD_dom"/>
</dbReference>
<dbReference type="Pfam" id="PF06544">
    <property type="entry name" value="Prp3_C"/>
    <property type="match status" value="1"/>
</dbReference>
<dbReference type="PANTHER" id="PTHR15955">
    <property type="entry name" value="RWD DOMAIN CONTAINING PROTEIN 2"/>
    <property type="match status" value="1"/>
</dbReference>
<gene>
    <name evidence="2" type="ORF">H257_14376</name>
</gene>
<feature type="domain" description="RWD" evidence="1">
    <location>
        <begin position="21"/>
        <end position="144"/>
    </location>
</feature>
<protein>
    <recommendedName>
        <fullName evidence="1">RWD domain-containing protein</fullName>
    </recommendedName>
</protein>
<dbReference type="CDD" id="cd24163">
    <property type="entry name" value="RWDD2_C"/>
    <property type="match status" value="1"/>
</dbReference>
<dbReference type="Pfam" id="PF05773">
    <property type="entry name" value="RWD"/>
    <property type="match status" value="1"/>
</dbReference>
<dbReference type="PANTHER" id="PTHR15955:SF8">
    <property type="entry name" value="RWD DOMAIN-CONTAINING PROTEIN 2B-RELATED"/>
    <property type="match status" value="1"/>
</dbReference>
<dbReference type="InterPro" id="IPR016135">
    <property type="entry name" value="UBQ-conjugating_enzyme/RWD"/>
</dbReference>
<accession>W4FRA3</accession>
<dbReference type="PROSITE" id="PS50908">
    <property type="entry name" value="RWD"/>
    <property type="match status" value="1"/>
</dbReference>
<dbReference type="AlphaFoldDB" id="W4FRA3"/>
<organism evidence="2">
    <name type="scientific">Aphanomyces astaci</name>
    <name type="common">Crayfish plague agent</name>
    <dbReference type="NCBI Taxonomy" id="112090"/>
    <lineage>
        <taxon>Eukaryota</taxon>
        <taxon>Sar</taxon>
        <taxon>Stramenopiles</taxon>
        <taxon>Oomycota</taxon>
        <taxon>Saprolegniomycetes</taxon>
        <taxon>Saprolegniales</taxon>
        <taxon>Verrucalvaceae</taxon>
        <taxon>Aphanomyces</taxon>
    </lineage>
</organism>
<dbReference type="VEuPathDB" id="FungiDB:H257_14376"/>
<dbReference type="GeneID" id="20816372"/>
<dbReference type="SUPFAM" id="SSF54495">
    <property type="entry name" value="UBC-like"/>
    <property type="match status" value="1"/>
</dbReference>